<protein>
    <submittedName>
        <fullName evidence="2">RimJ/RimL family protein N-acetyltransferase</fullName>
    </submittedName>
</protein>
<dbReference type="Proteomes" id="UP000587760">
    <property type="component" value="Unassembled WGS sequence"/>
</dbReference>
<evidence type="ECO:0000259" key="1">
    <source>
        <dbReference type="PROSITE" id="PS51186"/>
    </source>
</evidence>
<keyword evidence="3" id="KW-1185">Reference proteome</keyword>
<dbReference type="InterPro" id="IPR000182">
    <property type="entry name" value="GNAT_dom"/>
</dbReference>
<keyword evidence="2" id="KW-0808">Transferase</keyword>
<dbReference type="SUPFAM" id="SSF55729">
    <property type="entry name" value="Acyl-CoA N-acyltransferases (Nat)"/>
    <property type="match status" value="1"/>
</dbReference>
<dbReference type="InterPro" id="IPR016181">
    <property type="entry name" value="Acyl_CoA_acyltransferase"/>
</dbReference>
<comment type="caution">
    <text evidence="2">The sequence shown here is derived from an EMBL/GenBank/DDBJ whole genome shotgun (WGS) entry which is preliminary data.</text>
</comment>
<name>A0A841RGM9_9SPIO</name>
<evidence type="ECO:0000313" key="2">
    <source>
        <dbReference type="EMBL" id="MBB6482726.1"/>
    </source>
</evidence>
<dbReference type="Gene3D" id="3.40.630.30">
    <property type="match status" value="1"/>
</dbReference>
<feature type="domain" description="N-acetyltransferase" evidence="1">
    <location>
        <begin position="17"/>
        <end position="171"/>
    </location>
</feature>
<gene>
    <name evidence="2" type="ORF">HNR50_004431</name>
</gene>
<sequence length="171" mass="19970">MTKTEITYNLPQKVGDYYIREANSIDHCIRANWPDYPDEYVLFNSSSRFLKFEEQINKFRDKITDNNIILSVLSSNGILVGHFSILQIDWKEKKIGNMGIRIHPNYCNKGVGSLILEWISNFFHSHGFLQIKLDVLSSNKRAIRCYEKVGFRSIENVIEKSESFTIMQKIL</sequence>
<dbReference type="PANTHER" id="PTHR43415:SF3">
    <property type="entry name" value="GNAT-FAMILY ACETYLTRANSFERASE"/>
    <property type="match status" value="1"/>
</dbReference>
<dbReference type="CDD" id="cd04301">
    <property type="entry name" value="NAT_SF"/>
    <property type="match status" value="1"/>
</dbReference>
<dbReference type="EMBL" id="JACHGJ010000020">
    <property type="protein sequence ID" value="MBB6482726.1"/>
    <property type="molecule type" value="Genomic_DNA"/>
</dbReference>
<organism evidence="2 3">
    <name type="scientific">Spirochaeta isovalerica</name>
    <dbReference type="NCBI Taxonomy" id="150"/>
    <lineage>
        <taxon>Bacteria</taxon>
        <taxon>Pseudomonadati</taxon>
        <taxon>Spirochaetota</taxon>
        <taxon>Spirochaetia</taxon>
        <taxon>Spirochaetales</taxon>
        <taxon>Spirochaetaceae</taxon>
        <taxon>Spirochaeta</taxon>
    </lineage>
</organism>
<proteinExistence type="predicted"/>
<reference evidence="2 3" key="1">
    <citation type="submission" date="2020-08" db="EMBL/GenBank/DDBJ databases">
        <title>Genomic Encyclopedia of Type Strains, Phase IV (KMG-IV): sequencing the most valuable type-strain genomes for metagenomic binning, comparative biology and taxonomic classification.</title>
        <authorList>
            <person name="Goeker M."/>
        </authorList>
    </citation>
    <scope>NUCLEOTIDE SEQUENCE [LARGE SCALE GENOMIC DNA]</scope>
    <source>
        <strain evidence="2 3">DSM 2461</strain>
    </source>
</reference>
<dbReference type="GO" id="GO:0016747">
    <property type="term" value="F:acyltransferase activity, transferring groups other than amino-acyl groups"/>
    <property type="evidence" value="ECO:0007669"/>
    <property type="project" value="InterPro"/>
</dbReference>
<dbReference type="PROSITE" id="PS51186">
    <property type="entry name" value="GNAT"/>
    <property type="match status" value="1"/>
</dbReference>
<dbReference type="PANTHER" id="PTHR43415">
    <property type="entry name" value="SPERMIDINE N(1)-ACETYLTRANSFERASE"/>
    <property type="match status" value="1"/>
</dbReference>
<accession>A0A841RGM9</accession>
<evidence type="ECO:0000313" key="3">
    <source>
        <dbReference type="Proteomes" id="UP000587760"/>
    </source>
</evidence>
<dbReference type="Pfam" id="PF00583">
    <property type="entry name" value="Acetyltransf_1"/>
    <property type="match status" value="1"/>
</dbReference>
<dbReference type="AlphaFoldDB" id="A0A841RGM9"/>
<dbReference type="RefSeq" id="WP_184748961.1">
    <property type="nucleotide sequence ID" value="NZ_JACHGJ010000020.1"/>
</dbReference>